<evidence type="ECO:0000256" key="7">
    <source>
        <dbReference type="ARBA" id="ARBA00023080"/>
    </source>
</evidence>
<proteinExistence type="inferred from homology"/>
<feature type="binding site" evidence="10">
    <location>
        <begin position="176"/>
        <end position="177"/>
    </location>
    <ligand>
        <name>substrate</name>
    </ligand>
</feature>
<dbReference type="RefSeq" id="WP_036852843.1">
    <property type="nucleotide sequence ID" value="NZ_JQJD01000060.1"/>
</dbReference>
<accession>A0A0A2EQ96</accession>
<dbReference type="GO" id="GO:0000166">
    <property type="term" value="F:nucleotide binding"/>
    <property type="evidence" value="ECO:0007669"/>
    <property type="project" value="UniProtKB-KW"/>
</dbReference>
<keyword evidence="4 10" id="KW-0547">Nucleotide-binding</keyword>
<dbReference type="GO" id="GO:0009117">
    <property type="term" value="P:nucleotide metabolic process"/>
    <property type="evidence" value="ECO:0007669"/>
    <property type="project" value="UniProtKB-KW"/>
</dbReference>
<dbReference type="GO" id="GO:0005829">
    <property type="term" value="C:cytosol"/>
    <property type="evidence" value="ECO:0007669"/>
    <property type="project" value="TreeGrafter"/>
</dbReference>
<dbReference type="GO" id="GO:0036222">
    <property type="term" value="F:XTP diphosphatase activity"/>
    <property type="evidence" value="ECO:0007669"/>
    <property type="project" value="UniProtKB-UniRule"/>
</dbReference>
<evidence type="ECO:0000313" key="12">
    <source>
        <dbReference type="EMBL" id="KGN78539.1"/>
    </source>
</evidence>
<keyword evidence="13" id="KW-1185">Reference proteome</keyword>
<feature type="binding site" evidence="10">
    <location>
        <begin position="148"/>
        <end position="151"/>
    </location>
    <ligand>
        <name>substrate</name>
    </ligand>
</feature>
<dbReference type="InterPro" id="IPR029001">
    <property type="entry name" value="ITPase-like_fam"/>
</dbReference>
<comment type="catalytic activity">
    <reaction evidence="8 10">
        <text>dITP + H2O = dIMP + diphosphate + H(+)</text>
        <dbReference type="Rhea" id="RHEA:28342"/>
        <dbReference type="ChEBI" id="CHEBI:15377"/>
        <dbReference type="ChEBI" id="CHEBI:15378"/>
        <dbReference type="ChEBI" id="CHEBI:33019"/>
        <dbReference type="ChEBI" id="CHEBI:61194"/>
        <dbReference type="ChEBI" id="CHEBI:61382"/>
        <dbReference type="EC" id="3.6.1.66"/>
    </reaction>
</comment>
<evidence type="ECO:0000256" key="6">
    <source>
        <dbReference type="ARBA" id="ARBA00022842"/>
    </source>
</evidence>
<sequence>MKLVFATHNDHKLQEVRAILGDLVDVVSLKDLQDFDEIEENGLTLEENASIKARTVFARHGLPCFADDTGLEVKALDGAPGVYSARYAGPGHDAKANMAKLLKEMEGIEDRRARFRTVVSLVIDGKEYLFDGEVAGEIMLTPAGVEGFGYDPVFRPEGCTESFAEMSAEKKNGMSHRGRAIQTLARHLSQLPRK</sequence>
<keyword evidence="6 10" id="KW-0460">Magnesium</keyword>
<dbReference type="HAMAP" id="MF_01405">
    <property type="entry name" value="Non_canon_purine_NTPase"/>
    <property type="match status" value="1"/>
</dbReference>
<evidence type="ECO:0000256" key="4">
    <source>
        <dbReference type="ARBA" id="ARBA00022741"/>
    </source>
</evidence>
<evidence type="ECO:0000256" key="2">
    <source>
        <dbReference type="ARBA" id="ARBA00011738"/>
    </source>
</evidence>
<dbReference type="GO" id="GO:0017111">
    <property type="term" value="F:ribonucleoside triphosphate phosphatase activity"/>
    <property type="evidence" value="ECO:0007669"/>
    <property type="project" value="InterPro"/>
</dbReference>
<dbReference type="CDD" id="cd00515">
    <property type="entry name" value="HAM1"/>
    <property type="match status" value="1"/>
</dbReference>
<keyword evidence="7 10" id="KW-0546">Nucleotide metabolism</keyword>
<keyword evidence="5 10" id="KW-0378">Hydrolase</keyword>
<name>A0A0A2EQ96_PORCN</name>
<protein>
    <recommendedName>
        <fullName evidence="10">dITP/XTP pyrophosphatase</fullName>
        <ecNumber evidence="10">3.6.1.66</ecNumber>
    </recommendedName>
    <alternativeName>
        <fullName evidence="10">Non-canonical purine NTP pyrophosphatase</fullName>
    </alternativeName>
    <alternativeName>
        <fullName evidence="10">Non-standard purine NTP pyrophosphatase</fullName>
    </alternativeName>
    <alternativeName>
        <fullName evidence="10">Nucleoside-triphosphate diphosphatase</fullName>
    </alternativeName>
    <alternativeName>
        <fullName evidence="10">Nucleoside-triphosphate pyrophosphatase</fullName>
        <shortName evidence="10">NTPase</shortName>
    </alternativeName>
</protein>
<gene>
    <name evidence="12" type="ORF">HQ35_10025</name>
</gene>
<dbReference type="NCBIfam" id="TIGR00042">
    <property type="entry name" value="RdgB/HAM1 family non-canonical purine NTP pyrophosphatase"/>
    <property type="match status" value="1"/>
</dbReference>
<dbReference type="EC" id="3.6.1.66" evidence="10"/>
<dbReference type="GO" id="GO:0046872">
    <property type="term" value="F:metal ion binding"/>
    <property type="evidence" value="ECO:0007669"/>
    <property type="project" value="UniProtKB-KW"/>
</dbReference>
<keyword evidence="3 10" id="KW-0479">Metal-binding</keyword>
<feature type="binding site" evidence="10">
    <location>
        <position position="69"/>
    </location>
    <ligand>
        <name>substrate</name>
    </ligand>
</feature>
<comment type="cofactor">
    <cofactor evidence="10">
        <name>Mg(2+)</name>
        <dbReference type="ChEBI" id="CHEBI:18420"/>
    </cofactor>
    <text evidence="10">Binds 1 Mg(2+) ion per subunit.</text>
</comment>
<comment type="function">
    <text evidence="10">Pyrophosphatase that catalyzes the hydrolysis of nucleoside triphosphates to their monophosphate derivatives, with a high preference for the non-canonical purine nucleotides XTP (xanthosine triphosphate), dITP (deoxyinosine triphosphate) and ITP. Seems to function as a house-cleaning enzyme that removes non-canonical purine nucleotides from the nucleotide pool, thus preventing their incorporation into DNA/RNA and avoiding chromosomal lesions.</text>
</comment>
<comment type="similarity">
    <text evidence="1 10 11">Belongs to the HAM1 NTPase family.</text>
</comment>
<feature type="binding site" evidence="10">
    <location>
        <begin position="7"/>
        <end position="12"/>
    </location>
    <ligand>
        <name>substrate</name>
    </ligand>
</feature>
<dbReference type="GO" id="GO:0009146">
    <property type="term" value="P:purine nucleoside triphosphate catabolic process"/>
    <property type="evidence" value="ECO:0007669"/>
    <property type="project" value="UniProtKB-UniRule"/>
</dbReference>
<evidence type="ECO:0000256" key="1">
    <source>
        <dbReference type="ARBA" id="ARBA00008023"/>
    </source>
</evidence>
<dbReference type="eggNOG" id="COG0127">
    <property type="taxonomic scope" value="Bacteria"/>
</dbReference>
<evidence type="ECO:0000256" key="5">
    <source>
        <dbReference type="ARBA" id="ARBA00022801"/>
    </source>
</evidence>
<dbReference type="FunFam" id="3.90.950.10:FF:000001">
    <property type="entry name" value="dITP/XTP pyrophosphatase"/>
    <property type="match status" value="1"/>
</dbReference>
<organism evidence="12 13">
    <name type="scientific">Porphyromonas cangingivalis</name>
    <dbReference type="NCBI Taxonomy" id="36874"/>
    <lineage>
        <taxon>Bacteria</taxon>
        <taxon>Pseudomonadati</taxon>
        <taxon>Bacteroidota</taxon>
        <taxon>Bacteroidia</taxon>
        <taxon>Bacteroidales</taxon>
        <taxon>Porphyromonadaceae</taxon>
        <taxon>Porphyromonas</taxon>
    </lineage>
</organism>
<comment type="catalytic activity">
    <reaction evidence="9 10">
        <text>XTP + H2O = XMP + diphosphate + H(+)</text>
        <dbReference type="Rhea" id="RHEA:28610"/>
        <dbReference type="ChEBI" id="CHEBI:15377"/>
        <dbReference type="ChEBI" id="CHEBI:15378"/>
        <dbReference type="ChEBI" id="CHEBI:33019"/>
        <dbReference type="ChEBI" id="CHEBI:57464"/>
        <dbReference type="ChEBI" id="CHEBI:61314"/>
        <dbReference type="EC" id="3.6.1.66"/>
    </reaction>
</comment>
<feature type="binding site" evidence="10">
    <location>
        <position position="39"/>
    </location>
    <ligand>
        <name>Mg(2+)</name>
        <dbReference type="ChEBI" id="CHEBI:18420"/>
    </ligand>
</feature>
<dbReference type="InterPro" id="IPR020922">
    <property type="entry name" value="dITP/XTP_pyrophosphatase"/>
</dbReference>
<dbReference type="PANTHER" id="PTHR11067">
    <property type="entry name" value="INOSINE TRIPHOSPHATE PYROPHOSPHATASE/HAM1 PROTEIN"/>
    <property type="match status" value="1"/>
</dbReference>
<dbReference type="Gene3D" id="3.90.950.10">
    <property type="match status" value="1"/>
</dbReference>
<evidence type="ECO:0000256" key="9">
    <source>
        <dbReference type="ARBA" id="ARBA00052017"/>
    </source>
</evidence>
<dbReference type="Pfam" id="PF01725">
    <property type="entry name" value="Ham1p_like"/>
    <property type="match status" value="1"/>
</dbReference>
<evidence type="ECO:0000256" key="8">
    <source>
        <dbReference type="ARBA" id="ARBA00051875"/>
    </source>
</evidence>
<feature type="active site" description="Proton acceptor" evidence="10">
    <location>
        <position position="68"/>
    </location>
</feature>
<evidence type="ECO:0000313" key="13">
    <source>
        <dbReference type="Proteomes" id="UP000030125"/>
    </source>
</evidence>
<reference evidence="12 13" key="1">
    <citation type="submission" date="2014-08" db="EMBL/GenBank/DDBJ databases">
        <title>Porphyromonas cangingivalis strain:COT-109_OH1386 Genome sequencing.</title>
        <authorList>
            <person name="Wallis C."/>
            <person name="Deusch O."/>
            <person name="O'Flynn C."/>
            <person name="Davis I."/>
            <person name="Jospin G."/>
            <person name="Darling A.E."/>
            <person name="Coil D.A."/>
            <person name="Alexiev A."/>
            <person name="Horsfall A."/>
            <person name="Kirkwood N."/>
            <person name="Harris S."/>
            <person name="Eisen J.A."/>
        </authorList>
    </citation>
    <scope>NUCLEOTIDE SEQUENCE [LARGE SCALE GENOMIC DNA]</scope>
    <source>
        <strain evidence="13">COT-109 OH1386</strain>
    </source>
</reference>
<dbReference type="Proteomes" id="UP000030125">
    <property type="component" value="Unassembled WGS sequence"/>
</dbReference>
<dbReference type="InterPro" id="IPR002637">
    <property type="entry name" value="RdgB/HAM1"/>
</dbReference>
<dbReference type="OrthoDB" id="9807456at2"/>
<comment type="subunit">
    <text evidence="2 10">Homodimer.</text>
</comment>
<dbReference type="AlphaFoldDB" id="A0A0A2EQ96"/>
<dbReference type="SUPFAM" id="SSF52972">
    <property type="entry name" value="ITPase-like"/>
    <property type="match status" value="1"/>
</dbReference>
<feature type="binding site" evidence="10">
    <location>
        <position position="68"/>
    </location>
    <ligand>
        <name>Mg(2+)</name>
        <dbReference type="ChEBI" id="CHEBI:18420"/>
    </ligand>
</feature>
<dbReference type="GO" id="GO:0035870">
    <property type="term" value="F:dITP diphosphatase activity"/>
    <property type="evidence" value="ECO:0007669"/>
    <property type="project" value="UniProtKB-UniRule"/>
</dbReference>
<evidence type="ECO:0000256" key="10">
    <source>
        <dbReference type="HAMAP-Rule" id="MF_01405"/>
    </source>
</evidence>
<evidence type="ECO:0000256" key="11">
    <source>
        <dbReference type="RuleBase" id="RU003781"/>
    </source>
</evidence>
<dbReference type="EMBL" id="JQJD01000060">
    <property type="protein sequence ID" value="KGN78539.1"/>
    <property type="molecule type" value="Genomic_DNA"/>
</dbReference>
<evidence type="ECO:0000256" key="3">
    <source>
        <dbReference type="ARBA" id="ARBA00022723"/>
    </source>
</evidence>
<comment type="caution">
    <text evidence="12">The sequence shown here is derived from an EMBL/GenBank/DDBJ whole genome shotgun (WGS) entry which is preliminary data.</text>
</comment>
<feature type="binding site" evidence="10">
    <location>
        <position position="171"/>
    </location>
    <ligand>
        <name>substrate</name>
    </ligand>
</feature>
<comment type="catalytic activity">
    <reaction evidence="10">
        <text>ITP + H2O = IMP + diphosphate + H(+)</text>
        <dbReference type="Rhea" id="RHEA:29399"/>
        <dbReference type="ChEBI" id="CHEBI:15377"/>
        <dbReference type="ChEBI" id="CHEBI:15378"/>
        <dbReference type="ChEBI" id="CHEBI:33019"/>
        <dbReference type="ChEBI" id="CHEBI:58053"/>
        <dbReference type="ChEBI" id="CHEBI:61402"/>
        <dbReference type="EC" id="3.6.1.66"/>
    </reaction>
</comment>
<dbReference type="GO" id="GO:0036220">
    <property type="term" value="F:ITP diphosphatase activity"/>
    <property type="evidence" value="ECO:0007669"/>
    <property type="project" value="UniProtKB-UniRule"/>
</dbReference>
<dbReference type="PANTHER" id="PTHR11067:SF9">
    <property type="entry name" value="INOSINE TRIPHOSPHATE PYROPHOSPHATASE"/>
    <property type="match status" value="1"/>
</dbReference>
<dbReference type="STRING" id="36874.HQ34_07945"/>